<sequence length="179" mass="19490">MQSPSHLQRNPIGRNMAGELIVFRERIQPVSDPMPNEWRPQRAATPPVVAMPGWATALRRGLAMRCPACGEASAFAGYLTVQPVCPHCDAPLGRVPCDDAPPYITLLIALHFIIITMVLADYDGGMNWITSMLIFVPLTIVLLLAMLRPIKGALLAIMLKINMLRPLPPSAKPAAIVHG</sequence>
<keyword evidence="1" id="KW-1133">Transmembrane helix</keyword>
<evidence type="ECO:0000313" key="3">
    <source>
        <dbReference type="Proteomes" id="UP000186308"/>
    </source>
</evidence>
<gene>
    <name evidence="2" type="ORF">SAMN05421828_105105</name>
</gene>
<dbReference type="Pfam" id="PF06170">
    <property type="entry name" value="DUF983"/>
    <property type="match status" value="1"/>
</dbReference>
<name>A0A8G2CJD0_ACIRU</name>
<keyword evidence="1" id="KW-0812">Transmembrane</keyword>
<dbReference type="AlphaFoldDB" id="A0A8G2CJD0"/>
<keyword evidence="3" id="KW-1185">Reference proteome</keyword>
<evidence type="ECO:0000256" key="1">
    <source>
        <dbReference type="SAM" id="Phobius"/>
    </source>
</evidence>
<dbReference type="Proteomes" id="UP000186308">
    <property type="component" value="Unassembled WGS sequence"/>
</dbReference>
<reference evidence="2 3" key="1">
    <citation type="submission" date="2017-01" db="EMBL/GenBank/DDBJ databases">
        <authorList>
            <person name="Varghese N."/>
            <person name="Submissions S."/>
        </authorList>
    </citation>
    <scope>NUCLEOTIDE SEQUENCE [LARGE SCALE GENOMIC DNA]</scope>
    <source>
        <strain evidence="2 3">ATCC 35905</strain>
    </source>
</reference>
<protein>
    <submittedName>
        <fullName evidence="2">Uncharacterized conserved protein, DUF983 family</fullName>
    </submittedName>
</protein>
<dbReference type="InterPro" id="IPR009325">
    <property type="entry name" value="DUF983"/>
</dbReference>
<evidence type="ECO:0000313" key="2">
    <source>
        <dbReference type="EMBL" id="SIQ49220.1"/>
    </source>
</evidence>
<feature type="transmembrane region" description="Helical" evidence="1">
    <location>
        <begin position="128"/>
        <end position="147"/>
    </location>
</feature>
<accession>A0A8G2CJD0</accession>
<keyword evidence="1" id="KW-0472">Membrane</keyword>
<feature type="transmembrane region" description="Helical" evidence="1">
    <location>
        <begin position="103"/>
        <end position="122"/>
    </location>
</feature>
<dbReference type="EMBL" id="FTNE01000005">
    <property type="protein sequence ID" value="SIQ49220.1"/>
    <property type="molecule type" value="Genomic_DNA"/>
</dbReference>
<comment type="caution">
    <text evidence="2">The sequence shown here is derived from an EMBL/GenBank/DDBJ whole genome shotgun (WGS) entry which is preliminary data.</text>
</comment>
<proteinExistence type="predicted"/>
<organism evidence="2 3">
    <name type="scientific">Acidiphilium rubrum</name>
    <dbReference type="NCBI Taxonomy" id="526"/>
    <lineage>
        <taxon>Bacteria</taxon>
        <taxon>Pseudomonadati</taxon>
        <taxon>Pseudomonadota</taxon>
        <taxon>Alphaproteobacteria</taxon>
        <taxon>Acetobacterales</taxon>
        <taxon>Acidocellaceae</taxon>
        <taxon>Acidiphilium</taxon>
    </lineage>
</organism>